<comment type="caution">
    <text evidence="2">The sequence shown here is derived from an EMBL/GenBank/DDBJ whole genome shotgun (WGS) entry which is preliminary data.</text>
</comment>
<evidence type="ECO:0000313" key="2">
    <source>
        <dbReference type="EMBL" id="TDR72971.1"/>
    </source>
</evidence>
<accession>A0A4R7AYG8</accession>
<name>A0A4R7AYG8_9NEIS</name>
<proteinExistence type="predicted"/>
<organism evidence="2 3">
    <name type="scientific">Paludibacterium purpuratum</name>
    <dbReference type="NCBI Taxonomy" id="1144873"/>
    <lineage>
        <taxon>Bacteria</taxon>
        <taxon>Pseudomonadati</taxon>
        <taxon>Pseudomonadota</taxon>
        <taxon>Betaproteobacteria</taxon>
        <taxon>Neisseriales</taxon>
        <taxon>Chromobacteriaceae</taxon>
        <taxon>Paludibacterium</taxon>
    </lineage>
</organism>
<dbReference type="Proteomes" id="UP000295611">
    <property type="component" value="Unassembled WGS sequence"/>
</dbReference>
<keyword evidence="3" id="KW-1185">Reference proteome</keyword>
<protein>
    <recommendedName>
        <fullName evidence="1">Treble clef zinc finger domain-containing protein</fullName>
    </recommendedName>
</protein>
<reference evidence="2 3" key="1">
    <citation type="submission" date="2019-03" db="EMBL/GenBank/DDBJ databases">
        <title>Genomic Encyclopedia of Type Strains, Phase III (KMG-III): the genomes of soil and plant-associated and newly described type strains.</title>
        <authorList>
            <person name="Whitman W."/>
        </authorList>
    </citation>
    <scope>NUCLEOTIDE SEQUENCE [LARGE SCALE GENOMIC DNA]</scope>
    <source>
        <strain evidence="2 3">CECT 8976</strain>
    </source>
</reference>
<dbReference type="AlphaFoldDB" id="A0A4R7AYG8"/>
<gene>
    <name evidence="2" type="ORF">DFP86_1152</name>
</gene>
<dbReference type="OrthoDB" id="583824at2"/>
<feature type="domain" description="Treble clef zinc finger" evidence="1">
    <location>
        <begin position="125"/>
        <end position="156"/>
    </location>
</feature>
<sequence length="237" mass="27055">MLRRNLTPKFDSLPPAVKEAIQAWVPLKNGRPPHHPERMACLAVMQAIARAWGGECLSRLYLNMQRPLTFRCKEGHVWQGTPANLLYGTFCPQCYNHGRETLQGVKAFARSRGLTCLSKHYIKNSQPLRWRCGKGHEWTTPLCNLRSGTGCPECYRERVYHTLQEMQDIAKARGGVCLSEHYGNVDHKLTWQCHRGHIWDAPPARILTGAWCRQCAQLERIGKSNPTAKLKYLPAKK</sequence>
<dbReference type="EMBL" id="SNZP01000015">
    <property type="protein sequence ID" value="TDR72971.1"/>
    <property type="molecule type" value="Genomic_DNA"/>
</dbReference>
<evidence type="ECO:0000313" key="3">
    <source>
        <dbReference type="Proteomes" id="UP000295611"/>
    </source>
</evidence>
<dbReference type="InterPro" id="IPR025487">
    <property type="entry name" value="DUF4379"/>
</dbReference>
<dbReference type="Pfam" id="PF14311">
    <property type="entry name" value="DUF4379"/>
    <property type="match status" value="1"/>
</dbReference>
<evidence type="ECO:0000259" key="1">
    <source>
        <dbReference type="Pfam" id="PF14311"/>
    </source>
</evidence>
<dbReference type="RefSeq" id="WP_133683168.1">
    <property type="nucleotide sequence ID" value="NZ_SNZP01000015.1"/>
</dbReference>